<dbReference type="Gene3D" id="1.10.533.10">
    <property type="entry name" value="Death Domain, Fas"/>
    <property type="match status" value="2"/>
</dbReference>
<dbReference type="CDD" id="cd01670">
    <property type="entry name" value="Death"/>
    <property type="match status" value="2"/>
</dbReference>
<name>A0A9J7HFN9_BRAFL</name>
<reference evidence="4" key="2">
    <citation type="submission" date="2025-08" db="UniProtKB">
        <authorList>
            <consortium name="RefSeq"/>
        </authorList>
    </citation>
    <scope>IDENTIFICATION</scope>
    <source>
        <strain evidence="4">S238N-H82</strain>
        <tissue evidence="4">Testes</tissue>
    </source>
</reference>
<dbReference type="GO" id="GO:0007165">
    <property type="term" value="P:signal transduction"/>
    <property type="evidence" value="ECO:0007669"/>
    <property type="project" value="InterPro"/>
</dbReference>
<feature type="domain" description="Death" evidence="2">
    <location>
        <begin position="144"/>
        <end position="228"/>
    </location>
</feature>
<dbReference type="Proteomes" id="UP000001554">
    <property type="component" value="Chromosome 17"/>
</dbReference>
<evidence type="ECO:0000313" key="4">
    <source>
        <dbReference type="RefSeq" id="XP_035658795.1"/>
    </source>
</evidence>
<dbReference type="PROSITE" id="PS50017">
    <property type="entry name" value="DEATH_DOMAIN"/>
    <property type="match status" value="2"/>
</dbReference>
<dbReference type="OrthoDB" id="100767at2759"/>
<feature type="domain" description="Death" evidence="2">
    <location>
        <begin position="8"/>
        <end position="91"/>
    </location>
</feature>
<dbReference type="OMA" id="FHIKQAV"/>
<sequence length="242" mass="26855">MAAQWQGPRKYFFHIKQAVAAKWYDLAYWLGFDDSDTGNIAGRNRDDRSCCMDLLQEWLSRNGEAATTEVLMGALSNAGLKDVLKGLKDKYPELATLQVTQSPNAVQPSSGQPQRASQVQPQSGSRGQPQPATAGPSNNTEVELTPYFNIIAKNMGVQWPQLASNLGLPFTQIQAIKQENSNNCWMCCQQILHTWFYSNGAQATLDALKEAVRESDHQDVTEMLEMKQLELQKNTSGSTSHS</sequence>
<feature type="region of interest" description="Disordered" evidence="1">
    <location>
        <begin position="102"/>
        <end position="140"/>
    </location>
</feature>
<protein>
    <submittedName>
        <fullName evidence="4">Uncharacterized protein LOC118404002</fullName>
    </submittedName>
</protein>
<proteinExistence type="predicted"/>
<dbReference type="Pfam" id="PF00531">
    <property type="entry name" value="Death"/>
    <property type="match status" value="2"/>
</dbReference>
<dbReference type="SUPFAM" id="SSF47986">
    <property type="entry name" value="DEATH domain"/>
    <property type="match status" value="2"/>
</dbReference>
<evidence type="ECO:0000259" key="2">
    <source>
        <dbReference type="PROSITE" id="PS50017"/>
    </source>
</evidence>
<evidence type="ECO:0000256" key="1">
    <source>
        <dbReference type="SAM" id="MobiDB-lite"/>
    </source>
</evidence>
<dbReference type="AlphaFoldDB" id="A0A9J7HFN9"/>
<keyword evidence="3" id="KW-1185">Reference proteome</keyword>
<gene>
    <name evidence="4" type="primary">LOC118404002</name>
</gene>
<evidence type="ECO:0000313" key="3">
    <source>
        <dbReference type="Proteomes" id="UP000001554"/>
    </source>
</evidence>
<dbReference type="PANTHER" id="PTHR15077:SF9">
    <property type="entry name" value="C-TERMINAL OF ROC (COR) DOMAIN-CONTAINING PROTEIN"/>
    <property type="match status" value="1"/>
</dbReference>
<accession>A0A9J7HFN9</accession>
<feature type="compositionally biased region" description="Low complexity" evidence="1">
    <location>
        <begin position="117"/>
        <end position="131"/>
    </location>
</feature>
<dbReference type="PANTHER" id="PTHR15077">
    <property type="entry name" value="FAS-ASSOCIATING DEATH DOMAIN-CONTAINING PROTEIN FADD"/>
    <property type="match status" value="1"/>
</dbReference>
<feature type="compositionally biased region" description="Polar residues" evidence="1">
    <location>
        <begin position="102"/>
        <end position="116"/>
    </location>
</feature>
<dbReference type="KEGG" id="bfo:118404002"/>
<dbReference type="RefSeq" id="XP_035658795.1">
    <property type="nucleotide sequence ID" value="XM_035802902.1"/>
</dbReference>
<dbReference type="GeneID" id="118404002"/>
<reference evidence="3" key="1">
    <citation type="journal article" date="2020" name="Nat. Ecol. Evol.">
        <title>Deeply conserved synteny resolves early events in vertebrate evolution.</title>
        <authorList>
            <person name="Simakov O."/>
            <person name="Marletaz F."/>
            <person name="Yue J.X."/>
            <person name="O'Connell B."/>
            <person name="Jenkins J."/>
            <person name="Brandt A."/>
            <person name="Calef R."/>
            <person name="Tung C.H."/>
            <person name="Huang T.K."/>
            <person name="Schmutz J."/>
            <person name="Satoh N."/>
            <person name="Yu J.K."/>
            <person name="Putnam N.H."/>
            <person name="Green R.E."/>
            <person name="Rokhsar D.S."/>
        </authorList>
    </citation>
    <scope>NUCLEOTIDE SEQUENCE [LARGE SCALE GENOMIC DNA]</scope>
    <source>
        <strain evidence="3">S238N-H82</strain>
    </source>
</reference>
<dbReference type="InterPro" id="IPR000488">
    <property type="entry name" value="Death_dom"/>
</dbReference>
<organism evidence="3 4">
    <name type="scientific">Branchiostoma floridae</name>
    <name type="common">Florida lancelet</name>
    <name type="synonym">Amphioxus</name>
    <dbReference type="NCBI Taxonomy" id="7739"/>
    <lineage>
        <taxon>Eukaryota</taxon>
        <taxon>Metazoa</taxon>
        <taxon>Chordata</taxon>
        <taxon>Cephalochordata</taxon>
        <taxon>Leptocardii</taxon>
        <taxon>Amphioxiformes</taxon>
        <taxon>Branchiostomatidae</taxon>
        <taxon>Branchiostoma</taxon>
    </lineage>
</organism>
<dbReference type="InterPro" id="IPR016729">
    <property type="entry name" value="FADD"/>
</dbReference>
<dbReference type="InterPro" id="IPR011029">
    <property type="entry name" value="DEATH-like_dom_sf"/>
</dbReference>